<evidence type="ECO:0000313" key="2">
    <source>
        <dbReference type="EMBL" id="KAH8378384.1"/>
    </source>
</evidence>
<keyword evidence="3" id="KW-1185">Reference proteome</keyword>
<dbReference type="AlphaFoldDB" id="A0AAD4K945"/>
<name>A0AAD4K945_9MUSC</name>
<feature type="non-terminal residue" evidence="2">
    <location>
        <position position="172"/>
    </location>
</feature>
<proteinExistence type="predicted"/>
<organism evidence="2 3">
    <name type="scientific">Drosophila rubida</name>
    <dbReference type="NCBI Taxonomy" id="30044"/>
    <lineage>
        <taxon>Eukaryota</taxon>
        <taxon>Metazoa</taxon>
        <taxon>Ecdysozoa</taxon>
        <taxon>Arthropoda</taxon>
        <taxon>Hexapoda</taxon>
        <taxon>Insecta</taxon>
        <taxon>Pterygota</taxon>
        <taxon>Neoptera</taxon>
        <taxon>Endopterygota</taxon>
        <taxon>Diptera</taxon>
        <taxon>Brachycera</taxon>
        <taxon>Muscomorpha</taxon>
        <taxon>Ephydroidea</taxon>
        <taxon>Drosophilidae</taxon>
        <taxon>Drosophila</taxon>
    </lineage>
</organism>
<accession>A0AAD4K945</accession>
<gene>
    <name evidence="2" type="ORF">KR093_011098</name>
</gene>
<sequence>MAPIKRKAHKSEYVTNLSRMKSYKSKRKSRRRHFATVGTQTDAIKLNTLDNIQQTKRFSRPKSAFVSHRKWAEDKDEPVSGEHDRLNTRNKSCQTIKVGIKSTGPARQMSSLKDIMLRRRRLSDESDRARLRKLMESINADPPPSWSDASVMWLDVEVLEKRIEEFEKEEVE</sequence>
<evidence type="ECO:0000313" key="3">
    <source>
        <dbReference type="Proteomes" id="UP001200034"/>
    </source>
</evidence>
<comment type="caution">
    <text evidence="2">The sequence shown here is derived from an EMBL/GenBank/DDBJ whole genome shotgun (WGS) entry which is preliminary data.</text>
</comment>
<reference evidence="2" key="1">
    <citation type="journal article" date="2021" name="Mol. Ecol. Resour.">
        <title>Phylogenomic analyses of the genus Drosophila reveals genomic signals of climate adaptation.</title>
        <authorList>
            <person name="Li F."/>
            <person name="Rane R.V."/>
            <person name="Luria V."/>
            <person name="Xiong Z."/>
            <person name="Chen J."/>
            <person name="Li Z."/>
            <person name="Catullo R.A."/>
            <person name="Griffin P.C."/>
            <person name="Schiffer M."/>
            <person name="Pearce S."/>
            <person name="Lee S.F."/>
            <person name="McElroy K."/>
            <person name="Stocker A."/>
            <person name="Shirriffs J."/>
            <person name="Cockerell F."/>
            <person name="Coppin C."/>
            <person name="Sgro C.M."/>
            <person name="Karger A."/>
            <person name="Cain J.W."/>
            <person name="Weber J.A."/>
            <person name="Santpere G."/>
            <person name="Kirschner M.W."/>
            <person name="Hoffmann A.A."/>
            <person name="Oakeshott J.G."/>
            <person name="Zhang G."/>
        </authorList>
    </citation>
    <scope>NUCLEOTIDE SEQUENCE</scope>
    <source>
        <strain evidence="2">BGI-SZ-2011g</strain>
    </source>
</reference>
<feature type="compositionally biased region" description="Basic residues" evidence="1">
    <location>
        <begin position="21"/>
        <end position="34"/>
    </location>
</feature>
<dbReference type="Proteomes" id="UP001200034">
    <property type="component" value="Unassembled WGS sequence"/>
</dbReference>
<evidence type="ECO:0000256" key="1">
    <source>
        <dbReference type="SAM" id="MobiDB-lite"/>
    </source>
</evidence>
<feature type="region of interest" description="Disordered" evidence="1">
    <location>
        <begin position="1"/>
        <end position="34"/>
    </location>
</feature>
<protein>
    <submittedName>
        <fullName evidence="2">Uncharacterized protein</fullName>
    </submittedName>
</protein>
<dbReference type="EMBL" id="JAJJHW010001127">
    <property type="protein sequence ID" value="KAH8378384.1"/>
    <property type="molecule type" value="Genomic_DNA"/>
</dbReference>